<evidence type="ECO:0000256" key="3">
    <source>
        <dbReference type="ARBA" id="ARBA00022448"/>
    </source>
</evidence>
<evidence type="ECO:0000256" key="7">
    <source>
        <dbReference type="ARBA" id="ARBA00023177"/>
    </source>
</evidence>
<feature type="transmembrane region" description="Helical" evidence="8">
    <location>
        <begin position="288"/>
        <end position="305"/>
    </location>
</feature>
<gene>
    <name evidence="10" type="ORF">J2782_004595</name>
</gene>
<dbReference type="InterPro" id="IPR024041">
    <property type="entry name" value="NH4_transpt_AmtB-like_dom"/>
</dbReference>
<feature type="transmembrane region" description="Helical" evidence="8">
    <location>
        <begin position="130"/>
        <end position="152"/>
    </location>
</feature>
<keyword evidence="5 8" id="KW-1133">Transmembrane helix</keyword>
<keyword evidence="6 8" id="KW-0472">Membrane</keyword>
<dbReference type="InterPro" id="IPR029020">
    <property type="entry name" value="Ammonium/urea_transptr"/>
</dbReference>
<dbReference type="RefSeq" id="WP_310016392.1">
    <property type="nucleotide sequence ID" value="NZ_JAVDQT010000017.1"/>
</dbReference>
<reference evidence="10 11" key="1">
    <citation type="submission" date="2023-07" db="EMBL/GenBank/DDBJ databases">
        <title>Sorghum-associated microbial communities from plants grown in Nebraska, USA.</title>
        <authorList>
            <person name="Schachtman D."/>
        </authorList>
    </citation>
    <scope>NUCLEOTIDE SEQUENCE [LARGE SCALE GENOMIC DNA]</scope>
    <source>
        <strain evidence="10 11">DS1730</strain>
    </source>
</reference>
<dbReference type="Pfam" id="PF00909">
    <property type="entry name" value="Ammonium_transp"/>
    <property type="match status" value="1"/>
</dbReference>
<feature type="transmembrane region" description="Helical" evidence="8">
    <location>
        <begin position="350"/>
        <end position="372"/>
    </location>
</feature>
<evidence type="ECO:0000256" key="4">
    <source>
        <dbReference type="ARBA" id="ARBA00022692"/>
    </source>
</evidence>
<comment type="caution">
    <text evidence="10">The sequence shown here is derived from an EMBL/GenBank/DDBJ whole genome shotgun (WGS) entry which is preliminary data.</text>
</comment>
<dbReference type="EMBL" id="JAVDQT010000017">
    <property type="protein sequence ID" value="MDR6434841.1"/>
    <property type="molecule type" value="Genomic_DNA"/>
</dbReference>
<feature type="transmembrane region" description="Helical" evidence="8">
    <location>
        <begin position="164"/>
        <end position="182"/>
    </location>
</feature>
<dbReference type="Gene3D" id="1.10.3430.10">
    <property type="entry name" value="Ammonium transporter AmtB like domains"/>
    <property type="match status" value="1"/>
</dbReference>
<proteinExistence type="inferred from homology"/>
<evidence type="ECO:0000256" key="1">
    <source>
        <dbReference type="ARBA" id="ARBA00004141"/>
    </source>
</evidence>
<evidence type="ECO:0000256" key="8">
    <source>
        <dbReference type="RuleBase" id="RU362002"/>
    </source>
</evidence>
<dbReference type="PANTHER" id="PTHR43029:SF10">
    <property type="entry name" value="AMMONIUM TRANSPORTER MEP2"/>
    <property type="match status" value="1"/>
</dbReference>
<evidence type="ECO:0000313" key="10">
    <source>
        <dbReference type="EMBL" id="MDR6434841.1"/>
    </source>
</evidence>
<feature type="transmembrane region" description="Helical" evidence="8">
    <location>
        <begin position="264"/>
        <end position="282"/>
    </location>
</feature>
<feature type="transmembrane region" description="Helical" evidence="8">
    <location>
        <begin position="317"/>
        <end position="338"/>
    </location>
</feature>
<protein>
    <recommendedName>
        <fullName evidence="8">Ammonium transporter</fullName>
    </recommendedName>
</protein>
<sequence length="413" mass="44067">MPSISAGDTAFLLICTALVCMMTPALALFYGGLVRQRDVLSIMIQNFVCMGVIGLIWVFGGFSLAFGPSIGGVIGDITTYFGMYHVGIEPNPQYAANVPFILVFAYQMMFAIITPALMTGAFVGRFKFGAYLFFIAFWTILVYLPAAHWVWGGGFLAKLGVVDFAGGIVIHASAGFSALAAAKYLGKRKLAAGEKESQPASLPLVAIGAGLLWFGWFGFNAGGAYAADALAAYAFTNTMLAGSIAMLVWMFWEWKESGRPSFSGVLVGAVTGLATITPAAGYVEPMTALLIGAIGASVCFNAKYIQKWLKIDDTLEVWRAHGVGGMTGAILIGVTASSHINAVSASAYQLGIQVLAVVIVAAYAWIITMILLKILDAFGHLRVPDEVQLNGLDNPLYGENAFNLWGMKRHMDK</sequence>
<organism evidence="10 11">
    <name type="scientific">Brucella pseudogrignonensis</name>
    <dbReference type="NCBI Taxonomy" id="419475"/>
    <lineage>
        <taxon>Bacteria</taxon>
        <taxon>Pseudomonadati</taxon>
        <taxon>Pseudomonadota</taxon>
        <taxon>Alphaproteobacteria</taxon>
        <taxon>Hyphomicrobiales</taxon>
        <taxon>Brucellaceae</taxon>
        <taxon>Brucella/Ochrobactrum group</taxon>
        <taxon>Brucella</taxon>
    </lineage>
</organism>
<comment type="similarity">
    <text evidence="2 8">Belongs to the ammonia transporter channel (TC 1.A.11.2) family.</text>
</comment>
<feature type="domain" description="Ammonium transporter AmtB-like" evidence="9">
    <location>
        <begin position="10"/>
        <end position="402"/>
    </location>
</feature>
<dbReference type="PANTHER" id="PTHR43029">
    <property type="entry name" value="AMMONIUM TRANSPORTER MEP2"/>
    <property type="match status" value="1"/>
</dbReference>
<comment type="caution">
    <text evidence="8">Lacks conserved residue(s) required for the propagation of feature annotation.</text>
</comment>
<keyword evidence="7 8" id="KW-0924">Ammonia transport</keyword>
<evidence type="ECO:0000259" key="9">
    <source>
        <dbReference type="Pfam" id="PF00909"/>
    </source>
</evidence>
<comment type="subcellular location">
    <subcellularLocation>
        <location evidence="8">Cell membrane</location>
        <topology evidence="8">Multi-pass membrane protein</topology>
    </subcellularLocation>
    <subcellularLocation>
        <location evidence="1">Membrane</location>
        <topology evidence="1">Multi-pass membrane protein</topology>
    </subcellularLocation>
</comment>
<accession>A0ABU1MGU1</accession>
<name>A0ABU1MGU1_9HYPH</name>
<dbReference type="SUPFAM" id="SSF111352">
    <property type="entry name" value="Ammonium transporter"/>
    <property type="match status" value="1"/>
</dbReference>
<feature type="transmembrane region" description="Helical" evidence="8">
    <location>
        <begin position="202"/>
        <end position="219"/>
    </location>
</feature>
<feature type="transmembrane region" description="Helical" evidence="8">
    <location>
        <begin position="100"/>
        <end position="123"/>
    </location>
</feature>
<keyword evidence="4 8" id="KW-0812">Transmembrane</keyword>
<evidence type="ECO:0000313" key="11">
    <source>
        <dbReference type="Proteomes" id="UP001184614"/>
    </source>
</evidence>
<evidence type="ECO:0000256" key="2">
    <source>
        <dbReference type="ARBA" id="ARBA00005887"/>
    </source>
</evidence>
<feature type="transmembrane region" description="Helical" evidence="8">
    <location>
        <begin position="231"/>
        <end position="252"/>
    </location>
</feature>
<keyword evidence="11" id="KW-1185">Reference proteome</keyword>
<evidence type="ECO:0000256" key="5">
    <source>
        <dbReference type="ARBA" id="ARBA00022989"/>
    </source>
</evidence>
<keyword evidence="3 8" id="KW-0813">Transport</keyword>
<dbReference type="InterPro" id="IPR001905">
    <property type="entry name" value="Ammonium_transpt"/>
</dbReference>
<dbReference type="NCBIfam" id="TIGR00836">
    <property type="entry name" value="amt"/>
    <property type="match status" value="1"/>
</dbReference>
<evidence type="ECO:0000256" key="6">
    <source>
        <dbReference type="ARBA" id="ARBA00023136"/>
    </source>
</evidence>
<dbReference type="Proteomes" id="UP001184614">
    <property type="component" value="Unassembled WGS sequence"/>
</dbReference>